<evidence type="ECO:0000256" key="6">
    <source>
        <dbReference type="ARBA" id="ARBA00023136"/>
    </source>
</evidence>
<keyword evidence="6 7" id="KW-0472">Membrane</keyword>
<keyword evidence="5 7" id="KW-1133">Transmembrane helix</keyword>
<dbReference type="Gene3D" id="1.20.81.30">
    <property type="entry name" value="Type II secretion system (T2SS), domain F"/>
    <property type="match status" value="1"/>
</dbReference>
<sequence>MDLFYYKAKDIKGNVLKGACNEKEKVNIYKELREKGYFLLNITNKNIFKIRSEKITLKDCSILCNKLYMLMASGINITDAINIVYEDFNNVHVKNSLYTIRNNILRGDSIYNSFKGFSNIYPKFLLSMIYSIGEESGRLEESFYSVYKILKKDLEEKLKVSVKLIEPTIIIFMSLIICIIFIYVFIPMMNLVDLI</sequence>
<evidence type="ECO:0000256" key="5">
    <source>
        <dbReference type="ARBA" id="ARBA00022989"/>
    </source>
</evidence>
<keyword evidence="4 7" id="KW-0812">Transmembrane</keyword>
<dbReference type="GO" id="GO:0005886">
    <property type="term" value="C:plasma membrane"/>
    <property type="evidence" value="ECO:0007669"/>
    <property type="project" value="UniProtKB-SubCell"/>
</dbReference>
<dbReference type="PANTHER" id="PTHR30012:SF0">
    <property type="entry name" value="TYPE II SECRETION SYSTEM PROTEIN F-RELATED"/>
    <property type="match status" value="1"/>
</dbReference>
<accession>A0A6G4FGF1</accession>
<gene>
    <name evidence="9" type="ORF">FDC22_18270</name>
</gene>
<dbReference type="InterPro" id="IPR042094">
    <property type="entry name" value="T2SS_GspF_sf"/>
</dbReference>
<feature type="domain" description="Type II secretion system protein GspF" evidence="8">
    <location>
        <begin position="64"/>
        <end position="187"/>
    </location>
</feature>
<keyword evidence="3" id="KW-1003">Cell membrane</keyword>
<dbReference type="InterPro" id="IPR003004">
    <property type="entry name" value="GspF/PilC"/>
</dbReference>
<evidence type="ECO:0000256" key="4">
    <source>
        <dbReference type="ARBA" id="ARBA00022692"/>
    </source>
</evidence>
<evidence type="ECO:0000256" key="2">
    <source>
        <dbReference type="ARBA" id="ARBA00005745"/>
    </source>
</evidence>
<feature type="transmembrane region" description="Helical" evidence="7">
    <location>
        <begin position="164"/>
        <end position="186"/>
    </location>
</feature>
<protein>
    <recommendedName>
        <fullName evidence="8">Type II secretion system protein GspF domain-containing protein</fullName>
    </recommendedName>
</protein>
<evidence type="ECO:0000259" key="8">
    <source>
        <dbReference type="Pfam" id="PF00482"/>
    </source>
</evidence>
<dbReference type="PANTHER" id="PTHR30012">
    <property type="entry name" value="GENERAL SECRETION PATHWAY PROTEIN"/>
    <property type="match status" value="1"/>
</dbReference>
<dbReference type="EMBL" id="SWYK01000048">
    <property type="protein sequence ID" value="NFL29234.1"/>
    <property type="molecule type" value="Genomic_DNA"/>
</dbReference>
<reference evidence="9" key="1">
    <citation type="submission" date="2019-04" db="EMBL/GenBank/DDBJ databases">
        <title>Genome sequencing of Clostridium botulinum Groups I-IV and Clostridium butyricum.</title>
        <authorList>
            <person name="Brunt J."/>
            <person name="Van Vliet A.H.M."/>
            <person name="Stringer S.C."/>
            <person name="Carter A.T."/>
            <person name="Peck M.W."/>
        </authorList>
    </citation>
    <scope>NUCLEOTIDE SEQUENCE</scope>
    <source>
        <strain evidence="9">NCIB 4301</strain>
    </source>
</reference>
<evidence type="ECO:0000313" key="9">
    <source>
        <dbReference type="EMBL" id="NFL29234.1"/>
    </source>
</evidence>
<evidence type="ECO:0000256" key="7">
    <source>
        <dbReference type="SAM" id="Phobius"/>
    </source>
</evidence>
<dbReference type="Pfam" id="PF00482">
    <property type="entry name" value="T2SSF"/>
    <property type="match status" value="1"/>
</dbReference>
<comment type="similarity">
    <text evidence="2">Belongs to the GSP F family.</text>
</comment>
<comment type="subcellular location">
    <subcellularLocation>
        <location evidence="1">Cell membrane</location>
        <topology evidence="1">Multi-pass membrane protein</topology>
    </subcellularLocation>
</comment>
<name>A0A6G4FGF1_CLOBO</name>
<proteinExistence type="inferred from homology"/>
<organism evidence="9">
    <name type="scientific">Clostridium botulinum</name>
    <dbReference type="NCBI Taxonomy" id="1491"/>
    <lineage>
        <taxon>Bacteria</taxon>
        <taxon>Bacillati</taxon>
        <taxon>Bacillota</taxon>
        <taxon>Clostridia</taxon>
        <taxon>Eubacteriales</taxon>
        <taxon>Clostridiaceae</taxon>
        <taxon>Clostridium</taxon>
    </lineage>
</organism>
<dbReference type="AlphaFoldDB" id="A0A6G4FGF1"/>
<comment type="caution">
    <text evidence="9">The sequence shown here is derived from an EMBL/GenBank/DDBJ whole genome shotgun (WGS) entry which is preliminary data.</text>
</comment>
<dbReference type="InterPro" id="IPR018076">
    <property type="entry name" value="T2SS_GspF_dom"/>
</dbReference>
<evidence type="ECO:0000256" key="3">
    <source>
        <dbReference type="ARBA" id="ARBA00022475"/>
    </source>
</evidence>
<evidence type="ECO:0000256" key="1">
    <source>
        <dbReference type="ARBA" id="ARBA00004651"/>
    </source>
</evidence>